<dbReference type="SUPFAM" id="SSF46689">
    <property type="entry name" value="Homeodomain-like"/>
    <property type="match status" value="1"/>
</dbReference>
<evidence type="ECO:0000256" key="1">
    <source>
        <dbReference type="ARBA" id="ARBA00023015"/>
    </source>
</evidence>
<dbReference type="InterPro" id="IPR036271">
    <property type="entry name" value="Tet_transcr_reg_TetR-rel_C_sf"/>
</dbReference>
<dbReference type="PRINTS" id="PR00455">
    <property type="entry name" value="HTHTETR"/>
</dbReference>
<comment type="caution">
    <text evidence="6">The sequence shown here is derived from an EMBL/GenBank/DDBJ whole genome shotgun (WGS) entry which is preliminary data.</text>
</comment>
<dbReference type="PROSITE" id="PS50977">
    <property type="entry name" value="HTH_TETR_2"/>
    <property type="match status" value="1"/>
</dbReference>
<feature type="DNA-binding region" description="H-T-H motif" evidence="4">
    <location>
        <begin position="70"/>
        <end position="89"/>
    </location>
</feature>
<dbReference type="AlphaFoldDB" id="A0A4Y3TP27"/>
<proteinExistence type="predicted"/>
<keyword evidence="1" id="KW-0805">Transcription regulation</keyword>
<name>A0A4Y3TP27_9PROT</name>
<dbReference type="InterPro" id="IPR009057">
    <property type="entry name" value="Homeodomain-like_sf"/>
</dbReference>
<dbReference type="InterPro" id="IPR039536">
    <property type="entry name" value="TetR_C_Proteobacteria"/>
</dbReference>
<dbReference type="Proteomes" id="UP000317617">
    <property type="component" value="Unassembled WGS sequence"/>
</dbReference>
<dbReference type="FunFam" id="1.10.10.60:FF:000141">
    <property type="entry name" value="TetR family transcriptional regulator"/>
    <property type="match status" value="1"/>
</dbReference>
<keyword evidence="7" id="KW-1185">Reference proteome</keyword>
<accession>A0A4Y3TP27</accession>
<reference evidence="6 7" key="1">
    <citation type="submission" date="2019-06" db="EMBL/GenBank/DDBJ databases">
        <title>Whole genome shotgun sequence of Acetobacter orleanensis NBRC 13752.</title>
        <authorList>
            <person name="Hosoyama A."/>
            <person name="Uohara A."/>
            <person name="Ohji S."/>
            <person name="Ichikawa N."/>
        </authorList>
    </citation>
    <scope>NUCLEOTIDE SEQUENCE [LARGE SCALE GENOMIC DNA]</scope>
    <source>
        <strain evidence="6 7">NBRC 13752</strain>
    </source>
</reference>
<dbReference type="EMBL" id="BJMU01000004">
    <property type="protein sequence ID" value="GEB82740.1"/>
    <property type="molecule type" value="Genomic_DNA"/>
</dbReference>
<evidence type="ECO:0000256" key="4">
    <source>
        <dbReference type="PROSITE-ProRule" id="PRU00335"/>
    </source>
</evidence>
<dbReference type="STRING" id="104099.AD949_10150"/>
<protein>
    <submittedName>
        <fullName evidence="6">TetR family transcriptional regulator</fullName>
    </submittedName>
</protein>
<evidence type="ECO:0000256" key="2">
    <source>
        <dbReference type="ARBA" id="ARBA00023125"/>
    </source>
</evidence>
<evidence type="ECO:0000259" key="5">
    <source>
        <dbReference type="PROSITE" id="PS50977"/>
    </source>
</evidence>
<evidence type="ECO:0000313" key="7">
    <source>
        <dbReference type="Proteomes" id="UP000317617"/>
    </source>
</evidence>
<dbReference type="Pfam" id="PF14246">
    <property type="entry name" value="TetR_C_7"/>
    <property type="match status" value="1"/>
</dbReference>
<dbReference type="Gene3D" id="1.10.357.10">
    <property type="entry name" value="Tetracycline Repressor, domain 2"/>
    <property type="match status" value="1"/>
</dbReference>
<gene>
    <name evidence="6" type="ORF">AOR01nite_12170</name>
</gene>
<keyword evidence="2 4" id="KW-0238">DNA-binding</keyword>
<sequence>MIRFSRLLPEARCFMTKSDAASHLDMEHPCLEGKKRRCGRPTPYGTEQLDQHLLEVAASLFVEHGYAGTSVDQIARKASASKQTLYRRYASKEALFKAVITNLCASVLRSMSETPLKDPLQELKHVSRLMLDFVLQPDALSTYRILIADGYRYPNLIDYAVENIDEPFYANFIRLLKAAETAGQIEAGHADCITARLWTGMLTGWAIEQHLLGMTALESATARNSFFEQAWALFTRGIGAQPH</sequence>
<dbReference type="GO" id="GO:0003700">
    <property type="term" value="F:DNA-binding transcription factor activity"/>
    <property type="evidence" value="ECO:0007669"/>
    <property type="project" value="TreeGrafter"/>
</dbReference>
<feature type="domain" description="HTH tetR-type" evidence="5">
    <location>
        <begin position="47"/>
        <end position="107"/>
    </location>
</feature>
<dbReference type="Pfam" id="PF00440">
    <property type="entry name" value="TetR_N"/>
    <property type="match status" value="1"/>
</dbReference>
<dbReference type="InterPro" id="IPR001647">
    <property type="entry name" value="HTH_TetR"/>
</dbReference>
<dbReference type="InterPro" id="IPR050109">
    <property type="entry name" value="HTH-type_TetR-like_transc_reg"/>
</dbReference>
<dbReference type="SUPFAM" id="SSF48498">
    <property type="entry name" value="Tetracyclin repressor-like, C-terminal domain"/>
    <property type="match status" value="1"/>
</dbReference>
<dbReference type="PANTHER" id="PTHR30055">
    <property type="entry name" value="HTH-TYPE TRANSCRIPTIONAL REGULATOR RUTR"/>
    <property type="match status" value="1"/>
</dbReference>
<evidence type="ECO:0000256" key="3">
    <source>
        <dbReference type="ARBA" id="ARBA00023163"/>
    </source>
</evidence>
<dbReference type="PANTHER" id="PTHR30055:SF234">
    <property type="entry name" value="HTH-TYPE TRANSCRIPTIONAL REGULATOR BETI"/>
    <property type="match status" value="1"/>
</dbReference>
<evidence type="ECO:0000313" key="6">
    <source>
        <dbReference type="EMBL" id="GEB82740.1"/>
    </source>
</evidence>
<organism evidence="6 7">
    <name type="scientific">Acetobacter orleanensis</name>
    <dbReference type="NCBI Taxonomy" id="104099"/>
    <lineage>
        <taxon>Bacteria</taxon>
        <taxon>Pseudomonadati</taxon>
        <taxon>Pseudomonadota</taxon>
        <taxon>Alphaproteobacteria</taxon>
        <taxon>Acetobacterales</taxon>
        <taxon>Acetobacteraceae</taxon>
        <taxon>Acetobacter</taxon>
    </lineage>
</organism>
<dbReference type="GO" id="GO:0000976">
    <property type="term" value="F:transcription cis-regulatory region binding"/>
    <property type="evidence" value="ECO:0007669"/>
    <property type="project" value="TreeGrafter"/>
</dbReference>
<keyword evidence="3" id="KW-0804">Transcription</keyword>